<evidence type="ECO:0000313" key="1">
    <source>
        <dbReference type="EMBL" id="SVD19958.1"/>
    </source>
</evidence>
<dbReference type="AlphaFoldDB" id="A0A382TF15"/>
<proteinExistence type="predicted"/>
<name>A0A382TF15_9ZZZZ</name>
<organism evidence="1">
    <name type="scientific">marine metagenome</name>
    <dbReference type="NCBI Taxonomy" id="408172"/>
    <lineage>
        <taxon>unclassified sequences</taxon>
        <taxon>metagenomes</taxon>
        <taxon>ecological metagenomes</taxon>
    </lineage>
</organism>
<sequence>MDSSWDMVIWFQTGLTKLTGSAPPRQVNILHTGLTGQWQQYSLQNRDMVRRRRHPDRGYA</sequence>
<reference evidence="1" key="1">
    <citation type="submission" date="2018-05" db="EMBL/GenBank/DDBJ databases">
        <authorList>
            <person name="Lanie J.A."/>
            <person name="Ng W.-L."/>
            <person name="Kazmierczak K.M."/>
            <person name="Andrzejewski T.M."/>
            <person name="Davidsen T.M."/>
            <person name="Wayne K.J."/>
            <person name="Tettelin H."/>
            <person name="Glass J.I."/>
            <person name="Rusch D."/>
            <person name="Podicherti R."/>
            <person name="Tsui H.-C.T."/>
            <person name="Winkler M.E."/>
        </authorList>
    </citation>
    <scope>NUCLEOTIDE SEQUENCE</scope>
</reference>
<protein>
    <submittedName>
        <fullName evidence="1">Uncharacterized protein</fullName>
    </submittedName>
</protein>
<gene>
    <name evidence="1" type="ORF">METZ01_LOCUS372812</name>
</gene>
<dbReference type="EMBL" id="UINC01135669">
    <property type="protein sequence ID" value="SVD19958.1"/>
    <property type="molecule type" value="Genomic_DNA"/>
</dbReference>
<accession>A0A382TF15</accession>